<dbReference type="PANTHER" id="PTHR34796">
    <property type="entry name" value="EXPRESSED PROTEIN"/>
    <property type="match status" value="1"/>
</dbReference>
<name>A0ABN4JTM6_9BACL</name>
<dbReference type="Pfam" id="PF03745">
    <property type="entry name" value="DUF309"/>
    <property type="match status" value="1"/>
</dbReference>
<dbReference type="Gene3D" id="1.10.3450.10">
    <property type="entry name" value="TTHA0068-like"/>
    <property type="match status" value="1"/>
</dbReference>
<dbReference type="Proteomes" id="UP000065533">
    <property type="component" value="Chromosome"/>
</dbReference>
<dbReference type="InterPro" id="IPR005500">
    <property type="entry name" value="DUF309"/>
</dbReference>
<keyword evidence="2" id="KW-1185">Reference proteome</keyword>
<reference evidence="1" key="1">
    <citation type="submission" date="2016-01" db="EMBL/GenBank/DDBJ databases">
        <title>Complete genome of Planococcus kocurri type strain.</title>
        <authorList>
            <person name="See-Too W.S."/>
        </authorList>
    </citation>
    <scope>NUCLEOTIDE SEQUENCE [LARGE SCALE GENOMIC DNA]</scope>
    <source>
        <strain evidence="1">ATCC 43650</strain>
    </source>
</reference>
<protein>
    <recommendedName>
        <fullName evidence="3">DUF309 domain-containing protein</fullName>
    </recommendedName>
</protein>
<dbReference type="SUPFAM" id="SSF140663">
    <property type="entry name" value="TTHA0068-like"/>
    <property type="match status" value="1"/>
</dbReference>
<sequence length="186" mass="22037">MHPLHHPLFIQYIINFNQEKDFFECHEVGEDYWKSVAPKDKLHPLTGWIQLAVGMYHWRRSNYPGALRSFIRAKVKLSAGGVWVDGVDHEKLIGILTDSIKAVTERKPFVAQDIPIVSENLKQAVESYRLENPLTLQDPYFLMHKHRLRDRSSIISLREQKKGETFKLKVAFFFWTFFEKRICFFR</sequence>
<organism evidence="1 2">
    <name type="scientific">Planococcus kocurii</name>
    <dbReference type="NCBI Taxonomy" id="1374"/>
    <lineage>
        <taxon>Bacteria</taxon>
        <taxon>Bacillati</taxon>
        <taxon>Bacillota</taxon>
        <taxon>Bacilli</taxon>
        <taxon>Bacillales</taxon>
        <taxon>Caryophanaceae</taxon>
        <taxon>Planococcus</taxon>
    </lineage>
</organism>
<evidence type="ECO:0000313" key="1">
    <source>
        <dbReference type="EMBL" id="ALS78349.2"/>
    </source>
</evidence>
<dbReference type="InterPro" id="IPR023203">
    <property type="entry name" value="TTHA0068_sf"/>
</dbReference>
<gene>
    <name evidence="1" type="ORF">AUO94_06605</name>
</gene>
<proteinExistence type="predicted"/>
<dbReference type="RefSeq" id="WP_062429938.1">
    <property type="nucleotide sequence ID" value="NZ_CP013661.2"/>
</dbReference>
<evidence type="ECO:0008006" key="3">
    <source>
        <dbReference type="Google" id="ProtNLM"/>
    </source>
</evidence>
<dbReference type="EMBL" id="CP013661">
    <property type="protein sequence ID" value="ALS78349.2"/>
    <property type="molecule type" value="Genomic_DNA"/>
</dbReference>
<accession>A0ABN4JTM6</accession>
<dbReference type="PANTHER" id="PTHR34796:SF1">
    <property type="entry name" value="EXPRESSED PROTEIN"/>
    <property type="match status" value="1"/>
</dbReference>
<evidence type="ECO:0000313" key="2">
    <source>
        <dbReference type="Proteomes" id="UP000065533"/>
    </source>
</evidence>